<evidence type="ECO:0000256" key="7">
    <source>
        <dbReference type="SAM" id="Phobius"/>
    </source>
</evidence>
<comment type="caution">
    <text evidence="10">The sequence shown here is derived from an EMBL/GenBank/DDBJ whole genome shotgun (WGS) entry which is preliminary data.</text>
</comment>
<dbReference type="Pfam" id="PF02687">
    <property type="entry name" value="FtsX"/>
    <property type="match status" value="1"/>
</dbReference>
<keyword evidence="2" id="KW-1003">Cell membrane</keyword>
<dbReference type="Pfam" id="PF12704">
    <property type="entry name" value="MacB_PCD"/>
    <property type="match status" value="1"/>
</dbReference>
<sequence length="432" mass="47974">MRDVRVGMKTLLMHPLRSMLTVLGIFIGVASVIWLLAISEGIAAKANQQIEELGANNIIVTTSRPSGDQVQGKKIYFYGLTEEDCHHLKESIPSVSMVIPFYRRSGREFRYRDRLVTGEINACTPQYRELYQLELSRGRFLLPKDGETRANVCVLDQEVAHQLFRHEDPIGRSIHVIDDYFQVVGVTKARGEIERVKGTTAGQDFSDNVYIPLQTYWTRFGEAYSTGNNGGRAVSQITLRLKDQDEAVATGQAVERALRRTHLFEDFEIGIPLELLQQARNTRLMFMAMMALLASISLLVGGIGIMNIMLATVTERTREIGIRRALGARRKDITRQFLIETVLLSVCGGLTGIVGGLTCKRLLAGLRWVAETSFPELMASLPETVQSMEPVIIPLSIPIAFGISVTVGIVFGIYPAIRAAAMNPIEALRHVG</sequence>
<feature type="transmembrane region" description="Helical" evidence="7">
    <location>
        <begin position="337"/>
        <end position="358"/>
    </location>
</feature>
<evidence type="ECO:0000256" key="4">
    <source>
        <dbReference type="ARBA" id="ARBA00022989"/>
    </source>
</evidence>
<dbReference type="EMBL" id="VWOX01000005">
    <property type="protein sequence ID" value="KAA5543917.1"/>
    <property type="molecule type" value="Genomic_DNA"/>
</dbReference>
<feature type="transmembrane region" description="Helical" evidence="7">
    <location>
        <begin position="391"/>
        <end position="414"/>
    </location>
</feature>
<feature type="domain" description="ABC3 transporter permease C-terminal" evidence="8">
    <location>
        <begin position="292"/>
        <end position="424"/>
    </location>
</feature>
<evidence type="ECO:0000256" key="1">
    <source>
        <dbReference type="ARBA" id="ARBA00004651"/>
    </source>
</evidence>
<organism evidence="10 11">
    <name type="scientific">Roseiconus nitratireducens</name>
    <dbReference type="NCBI Taxonomy" id="2605748"/>
    <lineage>
        <taxon>Bacteria</taxon>
        <taxon>Pseudomonadati</taxon>
        <taxon>Planctomycetota</taxon>
        <taxon>Planctomycetia</taxon>
        <taxon>Pirellulales</taxon>
        <taxon>Pirellulaceae</taxon>
        <taxon>Roseiconus</taxon>
    </lineage>
</organism>
<comment type="subcellular location">
    <subcellularLocation>
        <location evidence="1">Cell membrane</location>
        <topology evidence="1">Multi-pass membrane protein</topology>
    </subcellularLocation>
</comment>
<evidence type="ECO:0000259" key="9">
    <source>
        <dbReference type="Pfam" id="PF12704"/>
    </source>
</evidence>
<evidence type="ECO:0000256" key="5">
    <source>
        <dbReference type="ARBA" id="ARBA00023136"/>
    </source>
</evidence>
<dbReference type="PANTHER" id="PTHR30572:SF4">
    <property type="entry name" value="ABC TRANSPORTER PERMEASE YTRF"/>
    <property type="match status" value="1"/>
</dbReference>
<proteinExistence type="inferred from homology"/>
<evidence type="ECO:0000256" key="6">
    <source>
        <dbReference type="ARBA" id="ARBA00038076"/>
    </source>
</evidence>
<dbReference type="InterPro" id="IPR003838">
    <property type="entry name" value="ABC3_permease_C"/>
</dbReference>
<name>A0A5M6D8R3_9BACT</name>
<protein>
    <submittedName>
        <fullName evidence="10">ABC transporter permease</fullName>
    </submittedName>
</protein>
<keyword evidence="3 7" id="KW-0812">Transmembrane</keyword>
<evidence type="ECO:0000259" key="8">
    <source>
        <dbReference type="Pfam" id="PF02687"/>
    </source>
</evidence>
<feature type="domain" description="MacB-like periplasmic core" evidence="9">
    <location>
        <begin position="18"/>
        <end position="256"/>
    </location>
</feature>
<dbReference type="GO" id="GO:0022857">
    <property type="term" value="F:transmembrane transporter activity"/>
    <property type="evidence" value="ECO:0007669"/>
    <property type="project" value="TreeGrafter"/>
</dbReference>
<keyword evidence="5 7" id="KW-0472">Membrane</keyword>
<dbReference type="InterPro" id="IPR025857">
    <property type="entry name" value="MacB_PCD"/>
</dbReference>
<evidence type="ECO:0000256" key="2">
    <source>
        <dbReference type="ARBA" id="ARBA00022475"/>
    </source>
</evidence>
<dbReference type="InterPro" id="IPR050250">
    <property type="entry name" value="Macrolide_Exporter_MacB"/>
</dbReference>
<evidence type="ECO:0000313" key="10">
    <source>
        <dbReference type="EMBL" id="KAA5543917.1"/>
    </source>
</evidence>
<keyword evidence="11" id="KW-1185">Reference proteome</keyword>
<keyword evidence="4 7" id="KW-1133">Transmembrane helix</keyword>
<accession>A0A5M6D8R3</accession>
<dbReference type="AlphaFoldDB" id="A0A5M6D8R3"/>
<gene>
    <name evidence="10" type="ORF">FYK55_11580</name>
</gene>
<evidence type="ECO:0000313" key="11">
    <source>
        <dbReference type="Proteomes" id="UP000324479"/>
    </source>
</evidence>
<feature type="transmembrane region" description="Helical" evidence="7">
    <location>
        <begin position="284"/>
        <end position="310"/>
    </location>
</feature>
<comment type="similarity">
    <text evidence="6">Belongs to the ABC-4 integral membrane protein family.</text>
</comment>
<dbReference type="Proteomes" id="UP000324479">
    <property type="component" value="Unassembled WGS sequence"/>
</dbReference>
<dbReference type="GO" id="GO:0005886">
    <property type="term" value="C:plasma membrane"/>
    <property type="evidence" value="ECO:0007669"/>
    <property type="project" value="UniProtKB-SubCell"/>
</dbReference>
<reference evidence="10 11" key="1">
    <citation type="submission" date="2019-08" db="EMBL/GenBank/DDBJ databases">
        <authorList>
            <person name="Dhanesh K."/>
            <person name="Kumar G."/>
            <person name="Sasikala C."/>
            <person name="Venkata Ramana C."/>
        </authorList>
    </citation>
    <scope>NUCLEOTIDE SEQUENCE [LARGE SCALE GENOMIC DNA]</scope>
    <source>
        <strain evidence="10 11">JC645</strain>
    </source>
</reference>
<evidence type="ECO:0000256" key="3">
    <source>
        <dbReference type="ARBA" id="ARBA00022692"/>
    </source>
</evidence>
<feature type="transmembrane region" description="Helical" evidence="7">
    <location>
        <begin position="20"/>
        <end position="38"/>
    </location>
</feature>
<dbReference type="PANTHER" id="PTHR30572">
    <property type="entry name" value="MEMBRANE COMPONENT OF TRANSPORTER-RELATED"/>
    <property type="match status" value="1"/>
</dbReference>